<organism evidence="1 2">
    <name type="scientific">Prorocentrum cordatum</name>
    <dbReference type="NCBI Taxonomy" id="2364126"/>
    <lineage>
        <taxon>Eukaryota</taxon>
        <taxon>Sar</taxon>
        <taxon>Alveolata</taxon>
        <taxon>Dinophyceae</taxon>
        <taxon>Prorocentrales</taxon>
        <taxon>Prorocentraceae</taxon>
        <taxon>Prorocentrum</taxon>
    </lineage>
</organism>
<sequence length="123" mass="13043">MMRPAVACLEPHGRDHEGSDFDADCWSGERNPWFLLPPPEAYSDAFLRDHVPRPRAGPAVPPACPAGGPPSRARPFIYHHIVKTGGLGIRQVVAQGAGAHGLVTAIPCEGTTDCRCNVMHGGG</sequence>
<name>A0ABN9T2P2_9DINO</name>
<keyword evidence="2" id="KW-1185">Reference proteome</keyword>
<comment type="caution">
    <text evidence="1">The sequence shown here is derived from an EMBL/GenBank/DDBJ whole genome shotgun (WGS) entry which is preliminary data.</text>
</comment>
<evidence type="ECO:0000313" key="2">
    <source>
        <dbReference type="Proteomes" id="UP001189429"/>
    </source>
</evidence>
<reference evidence="1" key="1">
    <citation type="submission" date="2023-10" db="EMBL/GenBank/DDBJ databases">
        <authorList>
            <person name="Chen Y."/>
            <person name="Shah S."/>
            <person name="Dougan E. K."/>
            <person name="Thang M."/>
            <person name="Chan C."/>
        </authorList>
    </citation>
    <scope>NUCLEOTIDE SEQUENCE [LARGE SCALE GENOMIC DNA]</scope>
</reference>
<proteinExistence type="predicted"/>
<evidence type="ECO:0000313" key="1">
    <source>
        <dbReference type="EMBL" id="CAK0839223.1"/>
    </source>
</evidence>
<protein>
    <submittedName>
        <fullName evidence="1">Uncharacterized protein</fullName>
    </submittedName>
</protein>
<dbReference type="EMBL" id="CAUYUJ010014279">
    <property type="protein sequence ID" value="CAK0839223.1"/>
    <property type="molecule type" value="Genomic_DNA"/>
</dbReference>
<dbReference type="Proteomes" id="UP001189429">
    <property type="component" value="Unassembled WGS sequence"/>
</dbReference>
<accession>A0ABN9T2P2</accession>
<gene>
    <name evidence="1" type="ORF">PCOR1329_LOCUS34955</name>
</gene>